<organism evidence="2 3">
    <name type="scientific">Elaphomyces granulatus</name>
    <dbReference type="NCBI Taxonomy" id="519963"/>
    <lineage>
        <taxon>Eukaryota</taxon>
        <taxon>Fungi</taxon>
        <taxon>Dikarya</taxon>
        <taxon>Ascomycota</taxon>
        <taxon>Pezizomycotina</taxon>
        <taxon>Eurotiomycetes</taxon>
        <taxon>Eurotiomycetidae</taxon>
        <taxon>Eurotiales</taxon>
        <taxon>Elaphomycetaceae</taxon>
        <taxon>Elaphomyces</taxon>
    </lineage>
</organism>
<name>A0A232M1V8_9EURO</name>
<dbReference type="AlphaFoldDB" id="A0A232M1V8"/>
<evidence type="ECO:0000313" key="3">
    <source>
        <dbReference type="Proteomes" id="UP000243515"/>
    </source>
</evidence>
<keyword evidence="1" id="KW-1133">Transmembrane helix</keyword>
<evidence type="ECO:0000313" key="2">
    <source>
        <dbReference type="EMBL" id="OXV10304.1"/>
    </source>
</evidence>
<dbReference type="Gene3D" id="1.20.58.340">
    <property type="entry name" value="Magnesium transport protein CorA, transmembrane region"/>
    <property type="match status" value="1"/>
</dbReference>
<gene>
    <name evidence="2" type="ORF">Egran_01934</name>
</gene>
<evidence type="ECO:0000256" key="1">
    <source>
        <dbReference type="SAM" id="Phobius"/>
    </source>
</evidence>
<keyword evidence="1" id="KW-0812">Transmembrane</keyword>
<keyword evidence="1" id="KW-0472">Membrane</keyword>
<dbReference type="EMBL" id="NPHW01003008">
    <property type="protein sequence ID" value="OXV10304.1"/>
    <property type="molecule type" value="Genomic_DNA"/>
</dbReference>
<dbReference type="Proteomes" id="UP000243515">
    <property type="component" value="Unassembled WGS sequence"/>
</dbReference>
<feature type="transmembrane region" description="Helical" evidence="1">
    <location>
        <begin position="48"/>
        <end position="65"/>
    </location>
</feature>
<keyword evidence="3" id="KW-1185">Reference proteome</keyword>
<sequence length="66" mass="7368">MNETRISTRLGQNVMLLTYVSIFYLPLSFCAALWAIPDITDSATWNPFVITATIVGLMTLIIAFNL</sequence>
<proteinExistence type="predicted"/>
<reference evidence="2 3" key="1">
    <citation type="journal article" date="2015" name="Environ. Microbiol.">
        <title>Metagenome sequence of Elaphomyces granulatus from sporocarp tissue reveals Ascomycota ectomycorrhizal fingerprints of genome expansion and a Proteobacteria-rich microbiome.</title>
        <authorList>
            <person name="Quandt C.A."/>
            <person name="Kohler A."/>
            <person name="Hesse C.N."/>
            <person name="Sharpton T.J."/>
            <person name="Martin F."/>
            <person name="Spatafora J.W."/>
        </authorList>
    </citation>
    <scope>NUCLEOTIDE SEQUENCE [LARGE SCALE GENOMIC DNA]</scope>
    <source>
        <strain evidence="2 3">OSC145934</strain>
    </source>
</reference>
<comment type="caution">
    <text evidence="2">The sequence shown here is derived from an EMBL/GenBank/DDBJ whole genome shotgun (WGS) entry which is preliminary data.</text>
</comment>
<accession>A0A232M1V8</accession>
<dbReference type="OrthoDB" id="5428055at2759"/>
<protein>
    <submittedName>
        <fullName evidence="2">Uncharacterized protein</fullName>
    </submittedName>
</protein>
<feature type="transmembrane region" description="Helical" evidence="1">
    <location>
        <begin position="14"/>
        <end position="36"/>
    </location>
</feature>